<keyword evidence="2" id="KW-1185">Reference proteome</keyword>
<protein>
    <submittedName>
        <fullName evidence="1">Alkaline phosphatase family protein</fullName>
    </submittedName>
</protein>
<dbReference type="Proteomes" id="UP001595935">
    <property type="component" value="Unassembled WGS sequence"/>
</dbReference>
<dbReference type="InterPro" id="IPR017850">
    <property type="entry name" value="Alkaline_phosphatase_core_sf"/>
</dbReference>
<dbReference type="CDD" id="cd16018">
    <property type="entry name" value="Enpp"/>
    <property type="match status" value="1"/>
</dbReference>
<dbReference type="PANTHER" id="PTHR10151:SF120">
    <property type="entry name" value="BIS(5'-ADENOSYL)-TRIPHOSPHATASE"/>
    <property type="match status" value="1"/>
</dbReference>
<dbReference type="SUPFAM" id="SSF53649">
    <property type="entry name" value="Alkaline phosphatase-like"/>
    <property type="match status" value="1"/>
</dbReference>
<name>A0ABV9PDT1_9FLAO</name>
<dbReference type="Gene3D" id="3.30.1360.110">
    <property type="entry name" value="Domain 2, Phosphonoacetate Hydrolase"/>
    <property type="match status" value="1"/>
</dbReference>
<organism evidence="1 2">
    <name type="scientific">Flavobacterium branchiicola</name>
    <dbReference type="NCBI Taxonomy" id="1114875"/>
    <lineage>
        <taxon>Bacteria</taxon>
        <taxon>Pseudomonadati</taxon>
        <taxon>Bacteroidota</taxon>
        <taxon>Flavobacteriia</taxon>
        <taxon>Flavobacteriales</taxon>
        <taxon>Flavobacteriaceae</taxon>
        <taxon>Flavobacterium</taxon>
    </lineage>
</organism>
<dbReference type="PANTHER" id="PTHR10151">
    <property type="entry name" value="ECTONUCLEOTIDE PYROPHOSPHATASE/PHOSPHODIESTERASE"/>
    <property type="match status" value="1"/>
</dbReference>
<sequence>MQKTVVINVVGLTTTLLEDPELFLYQWLKKKHHLSIIEPVLPALTCSAQTTYLTGKWPSEHGIVGNGWYDRTDAEVKMWKQSNKLIQSPRIWDLAKKKDPTFTCANMFWWYNMYSDADYTVTPRPQYWADGQKKPDSYSKPANLRDRLQEALGVFPLFDFWGPKTSIRSSEWIAKASKLVYEWYNPTLTLIYLPHLDYCCQKFAPKSSEIDKDVKAIDKVCKDLIEYFEGNGAEVIVLSEYGITKVNDPVDINRFLRKQGYLQIREERGLELLDAGQSRAFALADHQIAHIYVKDKNDIPELKKLFKQIKGIAKVLDDEGKTEHHLNHERSGELVLVAEQDSWFTYYYWLDDKKAPDFARTVEIHKKTGYDPAELFLDPKKKFILPRIVLKLIKKKLGFRTLMDVIPLDAKLVKGSHGCIPENEQDKPVFISSKKQAEKVESISVCQYILDTVFAKEATGVFEPTGCQEDKNSCELLN</sequence>
<gene>
    <name evidence="1" type="ORF">ACFO5S_08755</name>
</gene>
<accession>A0ABV9PDT1</accession>
<dbReference type="RefSeq" id="WP_213257131.1">
    <property type="nucleotide sequence ID" value="NZ_JAGYWA010000003.1"/>
</dbReference>
<dbReference type="InterPro" id="IPR002591">
    <property type="entry name" value="Phosphodiest/P_Trfase"/>
</dbReference>
<reference evidence="2" key="1">
    <citation type="journal article" date="2019" name="Int. J. Syst. Evol. Microbiol.">
        <title>The Global Catalogue of Microorganisms (GCM) 10K type strain sequencing project: providing services to taxonomists for standard genome sequencing and annotation.</title>
        <authorList>
            <consortium name="The Broad Institute Genomics Platform"/>
            <consortium name="The Broad Institute Genome Sequencing Center for Infectious Disease"/>
            <person name="Wu L."/>
            <person name="Ma J."/>
        </authorList>
    </citation>
    <scope>NUCLEOTIDE SEQUENCE [LARGE SCALE GENOMIC DNA]</scope>
    <source>
        <strain evidence="2">WYCCWR 13023</strain>
    </source>
</reference>
<dbReference type="EMBL" id="JBHSGV010000003">
    <property type="protein sequence ID" value="MFC4747536.1"/>
    <property type="molecule type" value="Genomic_DNA"/>
</dbReference>
<evidence type="ECO:0000313" key="1">
    <source>
        <dbReference type="EMBL" id="MFC4747536.1"/>
    </source>
</evidence>
<dbReference type="InterPro" id="IPR023116">
    <property type="entry name" value="Phosphonoacetate_hydro_insert"/>
</dbReference>
<comment type="caution">
    <text evidence="1">The sequence shown here is derived from an EMBL/GenBank/DDBJ whole genome shotgun (WGS) entry which is preliminary data.</text>
</comment>
<dbReference type="Gene3D" id="3.40.720.10">
    <property type="entry name" value="Alkaline Phosphatase, subunit A"/>
    <property type="match status" value="1"/>
</dbReference>
<evidence type="ECO:0000313" key="2">
    <source>
        <dbReference type="Proteomes" id="UP001595935"/>
    </source>
</evidence>
<proteinExistence type="predicted"/>
<dbReference type="Pfam" id="PF01663">
    <property type="entry name" value="Phosphodiest"/>
    <property type="match status" value="1"/>
</dbReference>